<comment type="caution">
    <text evidence="2">The sequence shown here is derived from an EMBL/GenBank/DDBJ whole genome shotgun (WGS) entry which is preliminary data.</text>
</comment>
<protein>
    <recommendedName>
        <fullName evidence="4">O-antigen ligase domain-containing protein</fullName>
    </recommendedName>
</protein>
<keyword evidence="1" id="KW-1133">Transmembrane helix</keyword>
<reference evidence="2" key="1">
    <citation type="journal article" date="2021" name="Genome Biol. Evol.">
        <title>Continental-Scale Gene Flow Prevents Allopatric Divergence of Pelagic Freshwater Bacteria.</title>
        <authorList>
            <person name="Hoetzinger M."/>
            <person name="Pitt A."/>
            <person name="Huemer A."/>
            <person name="Hahn M.W."/>
        </authorList>
    </citation>
    <scope>NUCLEOTIDE SEQUENCE</scope>
    <source>
        <strain evidence="2">AP-YLGG-20-G6</strain>
    </source>
</reference>
<feature type="transmembrane region" description="Helical" evidence="1">
    <location>
        <begin position="60"/>
        <end position="77"/>
    </location>
</feature>
<dbReference type="Proteomes" id="UP000762271">
    <property type="component" value="Unassembled WGS sequence"/>
</dbReference>
<feature type="transmembrane region" description="Helical" evidence="1">
    <location>
        <begin position="163"/>
        <end position="184"/>
    </location>
</feature>
<feature type="transmembrane region" description="Helical" evidence="1">
    <location>
        <begin position="322"/>
        <end position="341"/>
    </location>
</feature>
<evidence type="ECO:0000313" key="3">
    <source>
        <dbReference type="Proteomes" id="UP000762271"/>
    </source>
</evidence>
<organism evidence="2 3">
    <name type="scientific">Polynucleobacter paneuropaeus</name>
    <dbReference type="NCBI Taxonomy" id="2527775"/>
    <lineage>
        <taxon>Bacteria</taxon>
        <taxon>Pseudomonadati</taxon>
        <taxon>Pseudomonadota</taxon>
        <taxon>Betaproteobacteria</taxon>
        <taxon>Burkholderiales</taxon>
        <taxon>Burkholderiaceae</taxon>
        <taxon>Polynucleobacter</taxon>
    </lineage>
</organism>
<dbReference type="EMBL" id="JAANGI010000001">
    <property type="protein sequence ID" value="MBT8591831.1"/>
    <property type="molecule type" value="Genomic_DNA"/>
</dbReference>
<feature type="transmembrane region" description="Helical" evidence="1">
    <location>
        <begin position="93"/>
        <end position="111"/>
    </location>
</feature>
<keyword evidence="1" id="KW-0812">Transmembrane</keyword>
<gene>
    <name evidence="2" type="ORF">G6693_07830</name>
</gene>
<accession>A0AAE2YLR0</accession>
<proteinExistence type="predicted"/>
<feature type="transmembrane region" description="Helical" evidence="1">
    <location>
        <begin position="380"/>
        <end position="413"/>
    </location>
</feature>
<feature type="transmembrane region" description="Helical" evidence="1">
    <location>
        <begin position="20"/>
        <end position="48"/>
    </location>
</feature>
<name>A0AAE2YLR0_9BURK</name>
<sequence length="425" mass="48292">MNRFYQNPLALYFKNNQNCIAGWVIGLLLLLTIVRQAVGLPLLLIYLIAIGGLVRPSKEYLVIAALLILKIVFISVICKNNLGDINALNLKEWFRRIVIDLILLMMVFIRLRPDIKKSFYYFCTTLFLFDLICNIYNHIQGISWGGIPLEIRPGDWLGRSGGIFGHPFYSIDISLVALFTAFLLRNRYLVPLLLTVVLNLVLAGSQRGMLALALVIILYALFYWRAKTIYIYLVSALIVGAVFLGVADIAVHHPELVAHNERIFRWSYGYEVLISNWQQVNNYLRLNPEVFIPQSSSLINSPFYLKTPLFFINAESYYLSEAVNYGLLVSLLSILIFFRVYKINHKCNDALLKLSSDSGEISAASSLQASPSSSLGSTWIAFFLGFFIFLDGFYGYLMGVTFLIFFYAVVCFTDQSALKFQKRGE</sequence>
<dbReference type="AlphaFoldDB" id="A0AAE2YLR0"/>
<feature type="transmembrane region" description="Helical" evidence="1">
    <location>
        <begin position="118"/>
        <end position="139"/>
    </location>
</feature>
<feature type="transmembrane region" description="Helical" evidence="1">
    <location>
        <begin position="229"/>
        <end position="251"/>
    </location>
</feature>
<evidence type="ECO:0000256" key="1">
    <source>
        <dbReference type="SAM" id="Phobius"/>
    </source>
</evidence>
<feature type="transmembrane region" description="Helical" evidence="1">
    <location>
        <begin position="196"/>
        <end position="223"/>
    </location>
</feature>
<keyword evidence="1" id="KW-0472">Membrane</keyword>
<evidence type="ECO:0000313" key="2">
    <source>
        <dbReference type="EMBL" id="MBT8591831.1"/>
    </source>
</evidence>
<evidence type="ECO:0008006" key="4">
    <source>
        <dbReference type="Google" id="ProtNLM"/>
    </source>
</evidence>